<dbReference type="GO" id="GO:0005615">
    <property type="term" value="C:extracellular space"/>
    <property type="evidence" value="ECO:0007669"/>
    <property type="project" value="TreeGrafter"/>
</dbReference>
<dbReference type="PROSITE" id="PS00134">
    <property type="entry name" value="TRYPSIN_HIS"/>
    <property type="match status" value="1"/>
</dbReference>
<dbReference type="Pfam" id="PF00089">
    <property type="entry name" value="Trypsin"/>
    <property type="match status" value="1"/>
</dbReference>
<dbReference type="PROSITE" id="PS50240">
    <property type="entry name" value="TRYPSIN_DOM"/>
    <property type="match status" value="1"/>
</dbReference>
<comment type="subcellular location">
    <subcellularLocation>
        <location evidence="1">Secreted</location>
    </subcellularLocation>
</comment>
<proteinExistence type="predicted"/>
<dbReference type="PROSITE" id="PS00135">
    <property type="entry name" value="TRYPSIN_SER"/>
    <property type="match status" value="1"/>
</dbReference>
<dbReference type="InterPro" id="IPR001254">
    <property type="entry name" value="Trypsin_dom"/>
</dbReference>
<feature type="domain" description="Peptidase S1" evidence="8">
    <location>
        <begin position="1"/>
        <end position="219"/>
    </location>
</feature>
<dbReference type="InterPro" id="IPR009003">
    <property type="entry name" value="Peptidase_S1_PA"/>
</dbReference>
<keyword evidence="2" id="KW-0964">Secreted</keyword>
<dbReference type="SUPFAM" id="SSF50494">
    <property type="entry name" value="Trypsin-like serine proteases"/>
    <property type="match status" value="1"/>
</dbReference>
<keyword evidence="3 7" id="KW-0645">Protease</keyword>
<keyword evidence="9" id="KW-0430">Lectin</keyword>
<dbReference type="PANTHER" id="PTHR24264">
    <property type="entry name" value="TRYPSIN-RELATED"/>
    <property type="match status" value="1"/>
</dbReference>
<dbReference type="Proteomes" id="UP000593571">
    <property type="component" value="Unassembled WGS sequence"/>
</dbReference>
<dbReference type="GO" id="GO:0030246">
    <property type="term" value="F:carbohydrate binding"/>
    <property type="evidence" value="ECO:0007669"/>
    <property type="project" value="UniProtKB-KW"/>
</dbReference>
<evidence type="ECO:0000256" key="3">
    <source>
        <dbReference type="ARBA" id="ARBA00022670"/>
    </source>
</evidence>
<dbReference type="EMBL" id="JACASE010000004">
    <property type="protein sequence ID" value="KAF6475150.1"/>
    <property type="molecule type" value="Genomic_DNA"/>
</dbReference>
<evidence type="ECO:0000256" key="7">
    <source>
        <dbReference type="RuleBase" id="RU363034"/>
    </source>
</evidence>
<dbReference type="FunFam" id="2.40.10.10:FF:000015">
    <property type="entry name" value="Atrial natriuretic peptide-converting enzyme"/>
    <property type="match status" value="1"/>
</dbReference>
<dbReference type="InterPro" id="IPR018114">
    <property type="entry name" value="TRYPSIN_HIS"/>
</dbReference>
<evidence type="ECO:0000256" key="4">
    <source>
        <dbReference type="ARBA" id="ARBA00022801"/>
    </source>
</evidence>
<dbReference type="PANTHER" id="PTHR24264:SF54">
    <property type="entry name" value="PEPTIDASE S1 DOMAIN-CONTAINING PROTEIN"/>
    <property type="match status" value="1"/>
</dbReference>
<protein>
    <submittedName>
        <fullName evidence="9">Mannan binding lectin serine peptidase 1</fullName>
    </submittedName>
</protein>
<dbReference type="InterPro" id="IPR043504">
    <property type="entry name" value="Peptidase_S1_PA_chymotrypsin"/>
</dbReference>
<accession>A0A7J8HSY4</accession>
<sequence length="228" mass="25718">MQSGSNWIVTAAHCLHYSLDSLDPTPLDLYLLSPSDFKIIVGKHWRLRSDDTEQHLTVQHIFLHPMYDPKTFENDVALVELSQGPVLNDFVMPICLPERPPGEGAMVIVSGWGKQFLQRFPETLMEIEIPIVDHRTCQESYAPLKKKVTGDMICAGEKEGGKDACAGDSGGPMVTLDKETGQWYLVGTVSWGDDCGKKDHYGVYSYVYHNKDWIQRVTKLLASFRVSW</sequence>
<dbReference type="SMART" id="SM00020">
    <property type="entry name" value="Tryp_SPc"/>
    <property type="match status" value="1"/>
</dbReference>
<evidence type="ECO:0000256" key="1">
    <source>
        <dbReference type="ARBA" id="ARBA00004613"/>
    </source>
</evidence>
<keyword evidence="4 7" id="KW-0378">Hydrolase</keyword>
<evidence type="ECO:0000259" key="8">
    <source>
        <dbReference type="PROSITE" id="PS50240"/>
    </source>
</evidence>
<organism evidence="9 10">
    <name type="scientific">Rousettus aegyptiacus</name>
    <name type="common">Egyptian fruit bat</name>
    <name type="synonym">Pteropus aegyptiacus</name>
    <dbReference type="NCBI Taxonomy" id="9407"/>
    <lineage>
        <taxon>Eukaryota</taxon>
        <taxon>Metazoa</taxon>
        <taxon>Chordata</taxon>
        <taxon>Craniata</taxon>
        <taxon>Vertebrata</taxon>
        <taxon>Euteleostomi</taxon>
        <taxon>Mammalia</taxon>
        <taxon>Eutheria</taxon>
        <taxon>Laurasiatheria</taxon>
        <taxon>Chiroptera</taxon>
        <taxon>Yinpterochiroptera</taxon>
        <taxon>Pteropodoidea</taxon>
        <taxon>Pteropodidae</taxon>
        <taxon>Rousettinae</taxon>
        <taxon>Rousettus</taxon>
    </lineage>
</organism>
<evidence type="ECO:0000256" key="5">
    <source>
        <dbReference type="ARBA" id="ARBA00022825"/>
    </source>
</evidence>
<name>A0A7J8HSY4_ROUAE</name>
<keyword evidence="5 7" id="KW-0720">Serine protease</keyword>
<comment type="caution">
    <text evidence="9">The sequence shown here is derived from an EMBL/GenBank/DDBJ whole genome shotgun (WGS) entry which is preliminary data.</text>
</comment>
<evidence type="ECO:0000256" key="6">
    <source>
        <dbReference type="ARBA" id="ARBA00023157"/>
    </source>
</evidence>
<dbReference type="InterPro" id="IPR033116">
    <property type="entry name" value="TRYPSIN_SER"/>
</dbReference>
<dbReference type="Gene3D" id="2.40.10.10">
    <property type="entry name" value="Trypsin-like serine proteases"/>
    <property type="match status" value="2"/>
</dbReference>
<dbReference type="CDD" id="cd00190">
    <property type="entry name" value="Tryp_SPc"/>
    <property type="match status" value="1"/>
</dbReference>
<dbReference type="InterPro" id="IPR001314">
    <property type="entry name" value="Peptidase_S1A"/>
</dbReference>
<dbReference type="InterPro" id="IPR050127">
    <property type="entry name" value="Serine_Proteases_S1"/>
</dbReference>
<dbReference type="GO" id="GO:0004252">
    <property type="term" value="F:serine-type endopeptidase activity"/>
    <property type="evidence" value="ECO:0007669"/>
    <property type="project" value="InterPro"/>
</dbReference>
<reference evidence="9 10" key="1">
    <citation type="journal article" date="2020" name="Nature">
        <title>Six reference-quality genomes reveal evolution of bat adaptations.</title>
        <authorList>
            <person name="Jebb D."/>
            <person name="Huang Z."/>
            <person name="Pippel M."/>
            <person name="Hughes G.M."/>
            <person name="Lavrichenko K."/>
            <person name="Devanna P."/>
            <person name="Winkler S."/>
            <person name="Jermiin L.S."/>
            <person name="Skirmuntt E.C."/>
            <person name="Katzourakis A."/>
            <person name="Burkitt-Gray L."/>
            <person name="Ray D.A."/>
            <person name="Sullivan K.A.M."/>
            <person name="Roscito J.G."/>
            <person name="Kirilenko B.M."/>
            <person name="Davalos L.M."/>
            <person name="Corthals A.P."/>
            <person name="Power M.L."/>
            <person name="Jones G."/>
            <person name="Ransome R.D."/>
            <person name="Dechmann D.K.N."/>
            <person name="Locatelli A.G."/>
            <person name="Puechmaille S.J."/>
            <person name="Fedrigo O."/>
            <person name="Jarvis E.D."/>
            <person name="Hiller M."/>
            <person name="Vernes S.C."/>
            <person name="Myers E.W."/>
            <person name="Teeling E.C."/>
        </authorList>
    </citation>
    <scope>NUCLEOTIDE SEQUENCE [LARGE SCALE GENOMIC DNA]</scope>
    <source>
        <strain evidence="9">MRouAeg1</strain>
        <tissue evidence="9">Muscle</tissue>
    </source>
</reference>
<evidence type="ECO:0000313" key="9">
    <source>
        <dbReference type="EMBL" id="KAF6475150.1"/>
    </source>
</evidence>
<gene>
    <name evidence="9" type="ORF">HJG63_013036</name>
</gene>
<dbReference type="AlphaFoldDB" id="A0A7J8HSY4"/>
<keyword evidence="10" id="KW-1185">Reference proteome</keyword>
<keyword evidence="6" id="KW-1015">Disulfide bond</keyword>
<evidence type="ECO:0000313" key="10">
    <source>
        <dbReference type="Proteomes" id="UP000593571"/>
    </source>
</evidence>
<dbReference type="PRINTS" id="PR00722">
    <property type="entry name" value="CHYMOTRYPSIN"/>
</dbReference>
<evidence type="ECO:0000256" key="2">
    <source>
        <dbReference type="ARBA" id="ARBA00022525"/>
    </source>
</evidence>
<dbReference type="GO" id="GO:0006508">
    <property type="term" value="P:proteolysis"/>
    <property type="evidence" value="ECO:0007669"/>
    <property type="project" value="UniProtKB-KW"/>
</dbReference>